<keyword evidence="2" id="KW-1185">Reference proteome</keyword>
<evidence type="ECO:0000313" key="2">
    <source>
        <dbReference type="Proteomes" id="UP000790377"/>
    </source>
</evidence>
<dbReference type="Proteomes" id="UP000790377">
    <property type="component" value="Unassembled WGS sequence"/>
</dbReference>
<proteinExistence type="predicted"/>
<accession>A0ACB8A7R1</accession>
<name>A0ACB8A7R1_9AGAM</name>
<comment type="caution">
    <text evidence="1">The sequence shown here is derived from an EMBL/GenBank/DDBJ whole genome shotgun (WGS) entry which is preliminary data.</text>
</comment>
<dbReference type="EMBL" id="MU267770">
    <property type="protein sequence ID" value="KAH7909251.1"/>
    <property type="molecule type" value="Genomic_DNA"/>
</dbReference>
<protein>
    <submittedName>
        <fullName evidence="1">Uncharacterized protein</fullName>
    </submittedName>
</protein>
<evidence type="ECO:0000313" key="1">
    <source>
        <dbReference type="EMBL" id="KAH7909251.1"/>
    </source>
</evidence>
<organism evidence="1 2">
    <name type="scientific">Hygrophoropsis aurantiaca</name>
    <dbReference type="NCBI Taxonomy" id="72124"/>
    <lineage>
        <taxon>Eukaryota</taxon>
        <taxon>Fungi</taxon>
        <taxon>Dikarya</taxon>
        <taxon>Basidiomycota</taxon>
        <taxon>Agaricomycotina</taxon>
        <taxon>Agaricomycetes</taxon>
        <taxon>Agaricomycetidae</taxon>
        <taxon>Boletales</taxon>
        <taxon>Coniophorineae</taxon>
        <taxon>Hygrophoropsidaceae</taxon>
        <taxon>Hygrophoropsis</taxon>
    </lineage>
</organism>
<reference evidence="1" key="1">
    <citation type="journal article" date="2021" name="New Phytol.">
        <title>Evolutionary innovations through gain and loss of genes in the ectomycorrhizal Boletales.</title>
        <authorList>
            <person name="Wu G."/>
            <person name="Miyauchi S."/>
            <person name="Morin E."/>
            <person name="Kuo A."/>
            <person name="Drula E."/>
            <person name="Varga T."/>
            <person name="Kohler A."/>
            <person name="Feng B."/>
            <person name="Cao Y."/>
            <person name="Lipzen A."/>
            <person name="Daum C."/>
            <person name="Hundley H."/>
            <person name="Pangilinan J."/>
            <person name="Johnson J."/>
            <person name="Barry K."/>
            <person name="LaButti K."/>
            <person name="Ng V."/>
            <person name="Ahrendt S."/>
            <person name="Min B."/>
            <person name="Choi I.G."/>
            <person name="Park H."/>
            <person name="Plett J.M."/>
            <person name="Magnuson J."/>
            <person name="Spatafora J.W."/>
            <person name="Nagy L.G."/>
            <person name="Henrissat B."/>
            <person name="Grigoriev I.V."/>
            <person name="Yang Z.L."/>
            <person name="Xu J."/>
            <person name="Martin F.M."/>
        </authorList>
    </citation>
    <scope>NUCLEOTIDE SEQUENCE</scope>
    <source>
        <strain evidence="1">ATCC 28755</strain>
    </source>
</reference>
<sequence>MHRRRIAVRLFKTSQIRTAATAAAVKARPSPWDPIEPILPPTPDHNKWKRPASMPNNSSRGSRLSSAHKNGSSSGDNMQNPPLRRSSSPHIGSNFTRSDSSPRPGAYRDQARPQSPFPRQNSSPQSSQSQNKQASPFGLSRASFQRDAAPHVGYQPNDRTNFERRPRDAPRSLSRPDIPIRRGEPLPTAAVERRKSTFTPAIESTYRADEYDEKRDKRNGRANFKERGSLKHRSSDDIAIPSHRRVQTDKQKLAAHKDRKSKTRPMKRVAVDVFIPSTVSVGQLARILKVRQVTLQHKMVEAGMADEASYDHVLTSEYAALLAEEFGRNPIINDEAAFDIYPPAPHPDPSTLPSRPPIITIMGHVDHGKTTLLDTLRSASVAQGEAGGITQHIGAFSVPVPVSGADADTTEARTITFLDTPGHAAFSAMRARGASVTDIVVLVVAADDGVMPQTREVIELIKKDEGKVGVVVAINKVDKPEADVERVQHALLAEGIQLEAFGGDIPSVEVSGLTGSGLDTLVETLSVMAEMQDLRGERDGQVHGYVLESRVQKGLGPVATVLIVRGCLTPGAHLLAGTAAAKVRLMNDSTGAAVRAATPGMAVSVSGWKDLPSAGDEVVQGPEADVKKALAVRIRKAEIESTLVDAQAINVQRMEERTRKADEEATRKVHKPEENGLKELRLVIKGDVSGSVEAIVGALEGIGNKLACVKIVSTGVGDVLESDVMMAKAAEGMIIAFSVSTPRSIETVAVQNHVPLYSSNIIYRIMDEVRDRVTALLPCTIEKKVTGEATVLQLFDIHLKGKQTKKIAGCRVSNGIVELAKNARVVRNGQIVHEGSLDALKLLKKDMVEVKKGSECGISIQNFDDLREGDMIQMFQTLEIPGVL</sequence>
<gene>
    <name evidence="1" type="ORF">BJ138DRAFT_1089809</name>
</gene>